<keyword evidence="9" id="KW-1185">Reference proteome</keyword>
<comment type="function">
    <text evidence="6">Plays an important role in the organization of the cytoskeleton. Binds to and sequesters actin monomers (G actin) and therefore inhibits actin polymerization.</text>
</comment>
<proteinExistence type="inferred from homology"/>
<comment type="subcellular location">
    <subcellularLocation>
        <location evidence="1">Cytoplasm</location>
        <location evidence="1">Cytoskeleton</location>
    </subcellularLocation>
</comment>
<dbReference type="GO" id="GO:0030334">
    <property type="term" value="P:regulation of cell migration"/>
    <property type="evidence" value="ECO:0007669"/>
    <property type="project" value="TreeGrafter"/>
</dbReference>
<dbReference type="Proteomes" id="UP000261560">
    <property type="component" value="Unplaced"/>
</dbReference>
<evidence type="ECO:0000256" key="6">
    <source>
        <dbReference type="ARBA" id="ARBA00025497"/>
    </source>
</evidence>
<name>A0A3B3BNC8_ORYME</name>
<dbReference type="GO" id="GO:0007015">
    <property type="term" value="P:actin filament organization"/>
    <property type="evidence" value="ECO:0007669"/>
    <property type="project" value="InterPro"/>
</dbReference>
<evidence type="ECO:0000313" key="8">
    <source>
        <dbReference type="Ensembl" id="ENSOMEP00000006799.1"/>
    </source>
</evidence>
<evidence type="ECO:0000313" key="9">
    <source>
        <dbReference type="Proteomes" id="UP000261560"/>
    </source>
</evidence>
<keyword evidence="3" id="KW-0963">Cytoplasm</keyword>
<feature type="compositionally biased region" description="Basic and acidic residues" evidence="7">
    <location>
        <begin position="23"/>
        <end position="32"/>
    </location>
</feature>
<evidence type="ECO:0000256" key="4">
    <source>
        <dbReference type="ARBA" id="ARBA00023203"/>
    </source>
</evidence>
<dbReference type="FunFam" id="1.20.5.520:FF:000001">
    <property type="entry name" value="Thymosin beta"/>
    <property type="match status" value="1"/>
</dbReference>
<dbReference type="InterPro" id="IPR038386">
    <property type="entry name" value="Beta-thymosin_sf"/>
</dbReference>
<dbReference type="GO" id="GO:0005737">
    <property type="term" value="C:cytoplasm"/>
    <property type="evidence" value="ECO:0007669"/>
    <property type="project" value="TreeGrafter"/>
</dbReference>
<protein>
    <recommendedName>
        <fullName evidence="10">Thymosin beta</fullName>
    </recommendedName>
</protein>
<dbReference type="GO" id="GO:0005856">
    <property type="term" value="C:cytoskeleton"/>
    <property type="evidence" value="ECO:0007669"/>
    <property type="project" value="UniProtKB-SubCell"/>
</dbReference>
<reference evidence="8" key="1">
    <citation type="submission" date="2025-08" db="UniProtKB">
        <authorList>
            <consortium name="Ensembl"/>
        </authorList>
    </citation>
    <scope>IDENTIFICATION</scope>
</reference>
<dbReference type="AlphaFoldDB" id="A0A3B3BNC8"/>
<dbReference type="GeneTree" id="ENSGT00940000177373"/>
<dbReference type="InterPro" id="IPR001152">
    <property type="entry name" value="Beta-thymosin"/>
</dbReference>
<reference evidence="8" key="2">
    <citation type="submission" date="2025-09" db="UniProtKB">
        <authorList>
            <consortium name="Ensembl"/>
        </authorList>
    </citation>
    <scope>IDENTIFICATION</scope>
</reference>
<evidence type="ECO:0000256" key="2">
    <source>
        <dbReference type="ARBA" id="ARBA00009511"/>
    </source>
</evidence>
<evidence type="ECO:0000256" key="7">
    <source>
        <dbReference type="SAM" id="MobiDB-lite"/>
    </source>
</evidence>
<sequence length="56" mass="6467">MSDRTPVKQEVESFNKQKLKKTNTQEKNHLPTQEEMKQIFRSRPISSTVSCAAMIS</sequence>
<dbReference type="PANTHER" id="PTHR12021">
    <property type="entry name" value="THYMOSIN BETA"/>
    <property type="match status" value="1"/>
</dbReference>
<evidence type="ECO:0000256" key="5">
    <source>
        <dbReference type="ARBA" id="ARBA00023212"/>
    </source>
</evidence>
<dbReference type="PANTHER" id="PTHR12021:SF3">
    <property type="entry name" value="THYMOSIN BETA-4-LIKE"/>
    <property type="match status" value="1"/>
</dbReference>
<evidence type="ECO:0008006" key="10">
    <source>
        <dbReference type="Google" id="ProtNLM"/>
    </source>
</evidence>
<dbReference type="Ensembl" id="ENSOMET00000005198.1">
    <property type="protein sequence ID" value="ENSOMEP00000006799.1"/>
    <property type="gene ID" value="ENSOMEG00000007858.1"/>
</dbReference>
<comment type="similarity">
    <text evidence="2">Belongs to the thymosin beta family.</text>
</comment>
<dbReference type="STRING" id="30732.ENSOMEP00000006799"/>
<feature type="compositionally biased region" description="Basic and acidic residues" evidence="7">
    <location>
        <begin position="1"/>
        <end position="15"/>
    </location>
</feature>
<evidence type="ECO:0000256" key="1">
    <source>
        <dbReference type="ARBA" id="ARBA00004245"/>
    </source>
</evidence>
<dbReference type="Gene3D" id="1.20.5.520">
    <property type="entry name" value="Single helix bin"/>
    <property type="match status" value="1"/>
</dbReference>
<keyword evidence="4" id="KW-0009">Actin-binding</keyword>
<feature type="region of interest" description="Disordered" evidence="7">
    <location>
        <begin position="1"/>
        <end position="32"/>
    </location>
</feature>
<organism evidence="8 9">
    <name type="scientific">Oryzias melastigma</name>
    <name type="common">Marine medaka</name>
    <dbReference type="NCBI Taxonomy" id="30732"/>
    <lineage>
        <taxon>Eukaryota</taxon>
        <taxon>Metazoa</taxon>
        <taxon>Chordata</taxon>
        <taxon>Craniata</taxon>
        <taxon>Vertebrata</taxon>
        <taxon>Euteleostomi</taxon>
        <taxon>Actinopterygii</taxon>
        <taxon>Neopterygii</taxon>
        <taxon>Teleostei</taxon>
        <taxon>Neoteleostei</taxon>
        <taxon>Acanthomorphata</taxon>
        <taxon>Ovalentaria</taxon>
        <taxon>Atherinomorphae</taxon>
        <taxon>Beloniformes</taxon>
        <taxon>Adrianichthyidae</taxon>
        <taxon>Oryziinae</taxon>
        <taxon>Oryzias</taxon>
    </lineage>
</organism>
<dbReference type="Pfam" id="PF01290">
    <property type="entry name" value="Thymosin"/>
    <property type="match status" value="1"/>
</dbReference>
<accession>A0A3B3BNC8</accession>
<keyword evidence="5" id="KW-0206">Cytoskeleton</keyword>
<dbReference type="GO" id="GO:0003785">
    <property type="term" value="F:actin monomer binding"/>
    <property type="evidence" value="ECO:0007669"/>
    <property type="project" value="InterPro"/>
</dbReference>
<dbReference type="PaxDb" id="30732-ENSOMEP00000006799"/>
<evidence type="ECO:0000256" key="3">
    <source>
        <dbReference type="ARBA" id="ARBA00022490"/>
    </source>
</evidence>